<name>A0A4R2JQ78_9PSEU</name>
<dbReference type="SUPFAM" id="SSF101386">
    <property type="entry name" value="all-alpha NTP pyrophosphatases"/>
    <property type="match status" value="1"/>
</dbReference>
<dbReference type="OrthoDB" id="3694202at2"/>
<dbReference type="AlphaFoldDB" id="A0A4R2JQ78"/>
<proteinExistence type="predicted"/>
<dbReference type="Gene3D" id="1.10.287.1080">
    <property type="entry name" value="MazG-like"/>
    <property type="match status" value="1"/>
</dbReference>
<reference evidence="1 2" key="1">
    <citation type="submission" date="2019-03" db="EMBL/GenBank/DDBJ databases">
        <title>Genomic Encyclopedia of Type Strains, Phase IV (KMG-IV): sequencing the most valuable type-strain genomes for metagenomic binning, comparative biology and taxonomic classification.</title>
        <authorList>
            <person name="Goeker M."/>
        </authorList>
    </citation>
    <scope>NUCLEOTIDE SEQUENCE [LARGE SCALE GENOMIC DNA]</scope>
    <source>
        <strain evidence="1 2">DSM 45934</strain>
    </source>
</reference>
<protein>
    <recommendedName>
        <fullName evidence="3">MazG-like nucleotide pyrophosphohydrolase family protein</fullName>
    </recommendedName>
</protein>
<accession>A0A4R2JQ78</accession>
<dbReference type="Proteomes" id="UP000295680">
    <property type="component" value="Unassembled WGS sequence"/>
</dbReference>
<comment type="caution">
    <text evidence="1">The sequence shown here is derived from an EMBL/GenBank/DDBJ whole genome shotgun (WGS) entry which is preliminary data.</text>
</comment>
<dbReference type="RefSeq" id="WP_132117169.1">
    <property type="nucleotide sequence ID" value="NZ_SLWS01000004.1"/>
</dbReference>
<sequence length="87" mass="9755">MDIGSLQRLAWDNKVLKGYNTTDIPLEFCMLQEKTAAAFTAWRKGKELLGEELADVVLYVASIAEMTGLDLQYEVKAKVDRNSARSD</sequence>
<dbReference type="EMBL" id="SLWS01000004">
    <property type="protein sequence ID" value="TCO59336.1"/>
    <property type="molecule type" value="Genomic_DNA"/>
</dbReference>
<organism evidence="1 2">
    <name type="scientific">Actinocrispum wychmicini</name>
    <dbReference type="NCBI Taxonomy" id="1213861"/>
    <lineage>
        <taxon>Bacteria</taxon>
        <taxon>Bacillati</taxon>
        <taxon>Actinomycetota</taxon>
        <taxon>Actinomycetes</taxon>
        <taxon>Pseudonocardiales</taxon>
        <taxon>Pseudonocardiaceae</taxon>
        <taxon>Actinocrispum</taxon>
    </lineage>
</organism>
<gene>
    <name evidence="1" type="ORF">EV192_104177</name>
</gene>
<evidence type="ECO:0008006" key="3">
    <source>
        <dbReference type="Google" id="ProtNLM"/>
    </source>
</evidence>
<keyword evidence="2" id="KW-1185">Reference proteome</keyword>
<evidence type="ECO:0000313" key="1">
    <source>
        <dbReference type="EMBL" id="TCO59336.1"/>
    </source>
</evidence>
<evidence type="ECO:0000313" key="2">
    <source>
        <dbReference type="Proteomes" id="UP000295680"/>
    </source>
</evidence>